<keyword evidence="2" id="KW-1185">Reference proteome</keyword>
<accession>A0ACC1BEV7</accession>
<evidence type="ECO:0000313" key="1">
    <source>
        <dbReference type="EMBL" id="KAJ0097496.1"/>
    </source>
</evidence>
<organism evidence="1 2">
    <name type="scientific">Pistacia atlantica</name>
    <dbReference type="NCBI Taxonomy" id="434234"/>
    <lineage>
        <taxon>Eukaryota</taxon>
        <taxon>Viridiplantae</taxon>
        <taxon>Streptophyta</taxon>
        <taxon>Embryophyta</taxon>
        <taxon>Tracheophyta</taxon>
        <taxon>Spermatophyta</taxon>
        <taxon>Magnoliopsida</taxon>
        <taxon>eudicotyledons</taxon>
        <taxon>Gunneridae</taxon>
        <taxon>Pentapetalae</taxon>
        <taxon>rosids</taxon>
        <taxon>malvids</taxon>
        <taxon>Sapindales</taxon>
        <taxon>Anacardiaceae</taxon>
        <taxon>Pistacia</taxon>
    </lineage>
</organism>
<comment type="caution">
    <text evidence="1">The sequence shown here is derived from an EMBL/GenBank/DDBJ whole genome shotgun (WGS) entry which is preliminary data.</text>
</comment>
<reference evidence="2" key="1">
    <citation type="journal article" date="2023" name="G3 (Bethesda)">
        <title>Genome assembly and association tests identify interacting loci associated with vigor, precocity, and sex in interspecific pistachio rootstocks.</title>
        <authorList>
            <person name="Palmer W."/>
            <person name="Jacygrad E."/>
            <person name="Sagayaradj S."/>
            <person name="Cavanaugh K."/>
            <person name="Han R."/>
            <person name="Bertier L."/>
            <person name="Beede B."/>
            <person name="Kafkas S."/>
            <person name="Golino D."/>
            <person name="Preece J."/>
            <person name="Michelmore R."/>
        </authorList>
    </citation>
    <scope>NUCLEOTIDE SEQUENCE [LARGE SCALE GENOMIC DNA]</scope>
</reference>
<gene>
    <name evidence="1" type="ORF">Patl1_29117</name>
</gene>
<evidence type="ECO:0000313" key="2">
    <source>
        <dbReference type="Proteomes" id="UP001164250"/>
    </source>
</evidence>
<sequence length="89" mass="10572">MWSLEFLKSPSLLATYSKAWRYAVVKSNSLLERDMFIETLTSVKGIDRNRFRDYLIYFKGKLIFWNWISSDLSKSLRQINCSFSFVNSL</sequence>
<name>A0ACC1BEV7_9ROSI</name>
<protein>
    <submittedName>
        <fullName evidence="1">Uncharacterized protein</fullName>
    </submittedName>
</protein>
<dbReference type="Proteomes" id="UP001164250">
    <property type="component" value="Chromosome 5"/>
</dbReference>
<dbReference type="EMBL" id="CM047901">
    <property type="protein sequence ID" value="KAJ0097496.1"/>
    <property type="molecule type" value="Genomic_DNA"/>
</dbReference>
<proteinExistence type="predicted"/>